<reference evidence="1" key="1">
    <citation type="submission" date="2013-07" db="EMBL/GenBank/DDBJ databases">
        <title>The genome of an arbuscular mycorrhizal fungus provides insights into the evolution of the oldest plant symbiosis.</title>
        <authorList>
            <consortium name="DOE Joint Genome Institute"/>
            <person name="Tisserant E."/>
            <person name="Malbreil M."/>
            <person name="Kuo A."/>
            <person name="Kohler A."/>
            <person name="Symeonidi A."/>
            <person name="Balestrini R."/>
            <person name="Charron P."/>
            <person name="Duensing N."/>
            <person name="Frei-dit-Frey N."/>
            <person name="Gianinazzi-Pearson V."/>
            <person name="Gilbert B."/>
            <person name="Handa Y."/>
            <person name="Hijri M."/>
            <person name="Kaul R."/>
            <person name="Kawaguchi M."/>
            <person name="Krajinski F."/>
            <person name="Lammers P."/>
            <person name="Lapierre D."/>
            <person name="Masclaux F.G."/>
            <person name="Murat C."/>
            <person name="Morin E."/>
            <person name="Ndikumana S."/>
            <person name="Pagni M."/>
            <person name="Petitpierre D."/>
            <person name="Requena N."/>
            <person name="Rosikiewicz P."/>
            <person name="Riley R."/>
            <person name="Saito K."/>
            <person name="San Clemente H."/>
            <person name="Shapiro H."/>
            <person name="van Tuinen D."/>
            <person name="Becard G."/>
            <person name="Bonfante P."/>
            <person name="Paszkowski U."/>
            <person name="Shachar-Hill Y."/>
            <person name="Young J.P."/>
            <person name="Sanders I.R."/>
            <person name="Henrissat B."/>
            <person name="Rensing S.A."/>
            <person name="Grigoriev I.V."/>
            <person name="Corradi N."/>
            <person name="Roux C."/>
            <person name="Martin F."/>
        </authorList>
    </citation>
    <scope>NUCLEOTIDE SEQUENCE</scope>
    <source>
        <strain evidence="1">DAOM 197198</strain>
    </source>
</reference>
<name>U9SW62_RHIID</name>
<protein>
    <submittedName>
        <fullName evidence="1">Uncharacterized protein</fullName>
    </submittedName>
</protein>
<dbReference type="HOGENOM" id="CLU_1152287_0_0_1"/>
<sequence length="241" mass="27750">MLVKDDKAEIQKEIQDGKVPAIKKALVSCAFRSWLKELSFNNTKIDIMLLDYVRDCFIESDGRNITIDWSASFKLINNEITTSKNVTNRDDATTRSFRVKNFLKILPTLQSVMGKESVGIDEILNNDGGVCNGEEKVRFKERIIDLAENCSLITKTEKLIYEIKRGIQQIWINRCNDTIELEKHLGITKFKKKVKEKEDSGAERDEDIDKNSKDDVFRLGVSDRKLWGNKVISNLVNTWTR</sequence>
<proteinExistence type="predicted"/>
<gene>
    <name evidence="1" type="ORF">GLOINDRAFT_8818</name>
</gene>
<evidence type="ECO:0000313" key="1">
    <source>
        <dbReference type="EMBL" id="ESA00120.1"/>
    </source>
</evidence>
<organism evidence="1">
    <name type="scientific">Rhizophagus irregularis (strain DAOM 181602 / DAOM 197198 / MUCL 43194)</name>
    <name type="common">Arbuscular mycorrhizal fungus</name>
    <name type="synonym">Glomus intraradices</name>
    <dbReference type="NCBI Taxonomy" id="747089"/>
    <lineage>
        <taxon>Eukaryota</taxon>
        <taxon>Fungi</taxon>
        <taxon>Fungi incertae sedis</taxon>
        <taxon>Mucoromycota</taxon>
        <taxon>Glomeromycotina</taxon>
        <taxon>Glomeromycetes</taxon>
        <taxon>Glomerales</taxon>
        <taxon>Glomeraceae</taxon>
        <taxon>Rhizophagus</taxon>
    </lineage>
</organism>
<accession>U9SW62</accession>
<dbReference type="EMBL" id="KI297439">
    <property type="protein sequence ID" value="ESA00120.1"/>
    <property type="molecule type" value="Genomic_DNA"/>
</dbReference>
<dbReference type="AlphaFoldDB" id="U9SW62"/>